<sequence>MDMKEIRRKRLKEWFSDRSLPTREKSFLSQLTTGKASFGERAARRIERDYGMPDGYLDTDNENKIRNLNPQHLLLIELFDSLTESEAEQLLKDLKLKKKHNDKLFEEMLKKRNIRA</sequence>
<name>A0ABX9AP17_9ENTR</name>
<gene>
    <name evidence="1" type="ORF">K6K13_02490</name>
</gene>
<reference evidence="1 2" key="1">
    <citation type="submission" date="2021-08" db="EMBL/GenBank/DDBJ databases">
        <title>Culture and genomic analysis of Symbiopectobacterium purcellii sp. nov. gen. nov., isolated from the leafhopper Empoasca decipiens.</title>
        <authorList>
            <person name="Nadal-Jimenez P."/>
            <person name="Siozios S."/>
            <person name="Halliday N."/>
            <person name="Camara M."/>
            <person name="Hurst G.D.D."/>
        </authorList>
    </citation>
    <scope>NUCLEOTIDE SEQUENCE [LARGE SCALE GENOMIC DNA]</scope>
    <source>
        <strain evidence="1 2">SyEd1</strain>
    </source>
</reference>
<dbReference type="RefSeq" id="WP_222159411.1">
    <property type="nucleotide sequence ID" value="NZ_CP081864.1"/>
</dbReference>
<evidence type="ECO:0000313" key="2">
    <source>
        <dbReference type="Proteomes" id="UP000825886"/>
    </source>
</evidence>
<dbReference type="Proteomes" id="UP000825886">
    <property type="component" value="Chromosome"/>
</dbReference>
<protein>
    <submittedName>
        <fullName evidence="1">Uncharacterized protein</fullName>
    </submittedName>
</protein>
<accession>A0ABX9AP17</accession>
<organism evidence="1 2">
    <name type="scientific">Symbiopectobacterium purcellii</name>
    <dbReference type="NCBI Taxonomy" id="2871826"/>
    <lineage>
        <taxon>Bacteria</taxon>
        <taxon>Pseudomonadati</taxon>
        <taxon>Pseudomonadota</taxon>
        <taxon>Gammaproteobacteria</taxon>
        <taxon>Enterobacterales</taxon>
        <taxon>Enterobacteriaceae</taxon>
    </lineage>
</organism>
<evidence type="ECO:0000313" key="1">
    <source>
        <dbReference type="EMBL" id="QZN96359.1"/>
    </source>
</evidence>
<dbReference type="EMBL" id="CP081864">
    <property type="protein sequence ID" value="QZN96359.1"/>
    <property type="molecule type" value="Genomic_DNA"/>
</dbReference>
<proteinExistence type="predicted"/>
<keyword evidence="2" id="KW-1185">Reference proteome</keyword>